<protein>
    <submittedName>
        <fullName evidence="1">Uncharacterized protein</fullName>
    </submittedName>
</protein>
<dbReference type="EMBL" id="MT144441">
    <property type="protein sequence ID" value="QJA53680.1"/>
    <property type="molecule type" value="Genomic_DNA"/>
</dbReference>
<dbReference type="AlphaFoldDB" id="A0A6H2A2K3"/>
<proteinExistence type="predicted"/>
<sequence>MNHIGQCVYCGADAYINEEEDKVIWNHPAPGCLCELKPEYDEDDWREER</sequence>
<dbReference type="EMBL" id="MT144807">
    <property type="protein sequence ID" value="QJH99763.1"/>
    <property type="molecule type" value="Genomic_DNA"/>
</dbReference>
<evidence type="ECO:0000313" key="2">
    <source>
        <dbReference type="EMBL" id="QJH99763.1"/>
    </source>
</evidence>
<organism evidence="1">
    <name type="scientific">viral metagenome</name>
    <dbReference type="NCBI Taxonomy" id="1070528"/>
    <lineage>
        <taxon>unclassified sequences</taxon>
        <taxon>metagenomes</taxon>
        <taxon>organismal metagenomes</taxon>
    </lineage>
</organism>
<accession>A0A6H2A2K3</accession>
<gene>
    <name evidence="1" type="ORF">TM448A03787_0006</name>
    <name evidence="2" type="ORF">TM448B01667_0012</name>
</gene>
<name>A0A6H2A2K3_9ZZZZ</name>
<evidence type="ECO:0000313" key="1">
    <source>
        <dbReference type="EMBL" id="QJA53680.1"/>
    </source>
</evidence>
<reference evidence="1" key="1">
    <citation type="submission" date="2020-03" db="EMBL/GenBank/DDBJ databases">
        <title>The deep terrestrial virosphere.</title>
        <authorList>
            <person name="Holmfeldt K."/>
            <person name="Nilsson E."/>
            <person name="Simone D."/>
            <person name="Lopez-Fernandez M."/>
            <person name="Wu X."/>
            <person name="de Brujin I."/>
            <person name="Lundin D."/>
            <person name="Andersson A."/>
            <person name="Bertilsson S."/>
            <person name="Dopson M."/>
        </authorList>
    </citation>
    <scope>NUCLEOTIDE SEQUENCE</scope>
    <source>
        <strain evidence="1">TM448A03787</strain>
        <strain evidence="2">TM448B01667</strain>
    </source>
</reference>